<proteinExistence type="predicted"/>
<dbReference type="EMBL" id="LCEQ01000027">
    <property type="protein sequence ID" value="KKS74817.1"/>
    <property type="molecule type" value="Genomic_DNA"/>
</dbReference>
<protein>
    <submittedName>
        <fullName evidence="1">Uncharacterized protein</fullName>
    </submittedName>
</protein>
<accession>A0A0G1BNA7</accession>
<dbReference type="Proteomes" id="UP000034563">
    <property type="component" value="Unassembled WGS sequence"/>
</dbReference>
<gene>
    <name evidence="1" type="ORF">UV48_C0027G0009</name>
</gene>
<evidence type="ECO:0000313" key="1">
    <source>
        <dbReference type="EMBL" id="KKS74817.1"/>
    </source>
</evidence>
<dbReference type="AlphaFoldDB" id="A0A0G1BNA7"/>
<evidence type="ECO:0000313" key="2">
    <source>
        <dbReference type="Proteomes" id="UP000034563"/>
    </source>
</evidence>
<reference evidence="1 2" key="1">
    <citation type="journal article" date="2015" name="Nature">
        <title>rRNA introns, odd ribosomes, and small enigmatic genomes across a large radiation of phyla.</title>
        <authorList>
            <person name="Brown C.T."/>
            <person name="Hug L.A."/>
            <person name="Thomas B.C."/>
            <person name="Sharon I."/>
            <person name="Castelle C.J."/>
            <person name="Singh A."/>
            <person name="Wilkins M.J."/>
            <person name="Williams K.H."/>
            <person name="Banfield J.F."/>
        </authorList>
    </citation>
    <scope>NUCLEOTIDE SEQUENCE [LARGE SCALE GENOMIC DNA]</scope>
</reference>
<name>A0A0G1BNA7_9BACT</name>
<organism evidence="1 2">
    <name type="scientific">Candidatus Azambacteria bacterium GW2011_GWA2_42_9</name>
    <dbReference type="NCBI Taxonomy" id="1618613"/>
    <lineage>
        <taxon>Bacteria</taxon>
        <taxon>Candidatus Azamiibacteriota</taxon>
    </lineage>
</organism>
<comment type="caution">
    <text evidence="1">The sequence shown here is derived from an EMBL/GenBank/DDBJ whole genome shotgun (WGS) entry which is preliminary data.</text>
</comment>
<sequence>MQEEIRLSRTGWWKELEQKNLPQDIIVLLRGLIGCYLGSAILPDATPQLITLAKEYLSKGIWIGNNDLFDVMVYMPNNPTFHRSFFALANKWPGGELKRLSEL</sequence>